<dbReference type="PROSITE" id="PS01182">
    <property type="entry name" value="GLYCOSYL_HYDROL_F35"/>
    <property type="match status" value="1"/>
</dbReference>
<dbReference type="PRINTS" id="PR00742">
    <property type="entry name" value="GLHYDRLASE35"/>
</dbReference>
<dbReference type="InterPro" id="IPR019801">
    <property type="entry name" value="Glyco_hydro_35_CS"/>
</dbReference>
<evidence type="ECO:0000313" key="10">
    <source>
        <dbReference type="EMBL" id="OAG00704.1"/>
    </source>
</evidence>
<evidence type="ECO:0000313" key="11">
    <source>
        <dbReference type="Proteomes" id="UP000077069"/>
    </source>
</evidence>
<dbReference type="InterPro" id="IPR001944">
    <property type="entry name" value="Glycoside_Hdrlase_35"/>
</dbReference>
<dbReference type="PIRSF" id="PIRSF006336">
    <property type="entry name" value="B-gal"/>
    <property type="match status" value="1"/>
</dbReference>
<evidence type="ECO:0000259" key="9">
    <source>
        <dbReference type="Pfam" id="PF21467"/>
    </source>
</evidence>
<evidence type="ECO:0000256" key="2">
    <source>
        <dbReference type="ARBA" id="ARBA00022801"/>
    </source>
</evidence>
<keyword evidence="3 5" id="KW-0326">Glycosidase</keyword>
<gene>
    <name evidence="10" type="ORF">CC84DRAFT_1199501</name>
</gene>
<evidence type="ECO:0000259" key="8">
    <source>
        <dbReference type="Pfam" id="PF21317"/>
    </source>
</evidence>
<sequence>MGLQHEGFTGMSLIRPYNTKANEIFIQERWNYVTANICYPFVDSATSTAASPSFTYNATHFLLNGSPHQIIGGQMDPQRIPAPYWRDRLRKARALGLNTIFTYTFWNLLEPVQGQWDEKEGEGIAKFFKIAQEEGLHVVLRPGPYICGEREWGGFPAWLATVPDMVVRSNNPPFLSASKVYLRNLARNLHGLHIKQGGPILMIQVENEYGSYGDDHAYTSAVKVLLQNAFGDDKIFYTNDGTEQWTLEGGSVPGVLAEVDGDPRAGFAALRKYITDPSMQGPLLDGEYYTWTFDSWGYNRSTPNVQGFVDDLEYVLGSESASISLYMVHGGTNFGWGNGALWQKKTRAFTSSYDYGAPIDEAGRTGELYDALRDVILQYAPEGSVPDVLPNVPLAEVPAFDLHPAKALFDTLDPSTVVKSRDPLSMEHLDQSYGFVLYTYTHGESTPVSGVLSPGDRARDRAIVYLDDVFVGVVDSTYAYPQNISVRLAPGARLQLLVENLGRVDYYSRGTDLPNHILDPYKGIIGAVSVGNTTLHNWSQTPIALAELPGLEGGGYTAGEGGAGNTTQPVFYRGKFATPRSKGGNGDDPAGLDTYLSVEGGVKGNVWVNGLHLGRYWGVGPQQSLYLPGTALYTDERVNEVVVLELEPGRVHGVLRGVGIKERVWEVRLDVDCPGCVR</sequence>
<dbReference type="Gene3D" id="3.20.20.80">
    <property type="entry name" value="Glycosidases"/>
    <property type="match status" value="1"/>
</dbReference>
<feature type="domain" description="Glycoside hydrolase 35 catalytic" evidence="7">
    <location>
        <begin position="61"/>
        <end position="376"/>
    </location>
</feature>
<keyword evidence="2 5" id="KW-0378">Hydrolase</keyword>
<dbReference type="STRING" id="1460663.A0A177BYV2"/>
<evidence type="ECO:0000256" key="1">
    <source>
        <dbReference type="ARBA" id="ARBA00009809"/>
    </source>
</evidence>
<dbReference type="InterPro" id="IPR017853">
    <property type="entry name" value="GH"/>
</dbReference>
<comment type="catalytic activity">
    <reaction evidence="5">
        <text>Hydrolysis of terminal non-reducing beta-D-galactose residues in beta-D-galactosides.</text>
        <dbReference type="EC" id="3.2.1.23"/>
    </reaction>
</comment>
<dbReference type="GeneID" id="28765107"/>
<evidence type="ECO:0000256" key="3">
    <source>
        <dbReference type="ARBA" id="ARBA00023295"/>
    </source>
</evidence>
<dbReference type="PANTHER" id="PTHR23421">
    <property type="entry name" value="BETA-GALACTOSIDASE RELATED"/>
    <property type="match status" value="1"/>
</dbReference>
<comment type="similarity">
    <text evidence="1 6">Belongs to the glycosyl hydrolase 35 family.</text>
</comment>
<dbReference type="InterPro" id="IPR031330">
    <property type="entry name" value="Gly_Hdrlase_35_cat"/>
</dbReference>
<dbReference type="InterPro" id="IPR008979">
    <property type="entry name" value="Galactose-bd-like_sf"/>
</dbReference>
<evidence type="ECO:0000256" key="4">
    <source>
        <dbReference type="PIRSR" id="PIRSR006336-1"/>
    </source>
</evidence>
<dbReference type="EMBL" id="KV441559">
    <property type="protein sequence ID" value="OAG00704.1"/>
    <property type="molecule type" value="Genomic_DNA"/>
</dbReference>
<dbReference type="SUPFAM" id="SSF49785">
    <property type="entry name" value="Galactose-binding domain-like"/>
    <property type="match status" value="1"/>
</dbReference>
<dbReference type="Pfam" id="PF21317">
    <property type="entry name" value="BetaGal_ABD_1"/>
    <property type="match status" value="1"/>
</dbReference>
<reference evidence="10 11" key="1">
    <citation type="submission" date="2016-05" db="EMBL/GenBank/DDBJ databases">
        <title>Comparative analysis of secretome profiles of manganese(II)-oxidizing ascomycete fungi.</title>
        <authorList>
            <consortium name="DOE Joint Genome Institute"/>
            <person name="Zeiner C.A."/>
            <person name="Purvine S.O."/>
            <person name="Zink E.M."/>
            <person name="Wu S."/>
            <person name="Pasa-Tolic L."/>
            <person name="Chaput D.L."/>
            <person name="Haridas S."/>
            <person name="Grigoriev I.V."/>
            <person name="Santelli C.M."/>
            <person name="Hansel C.M."/>
        </authorList>
    </citation>
    <scope>NUCLEOTIDE SEQUENCE [LARGE SCALE GENOMIC DNA]</scope>
    <source>
        <strain evidence="10 11">AP3s5-JAC2a</strain>
    </source>
</reference>
<dbReference type="EC" id="3.2.1.23" evidence="5"/>
<dbReference type="InterPro" id="IPR048913">
    <property type="entry name" value="BetaGal_gal-bd"/>
</dbReference>
<dbReference type="InterPro" id="IPR026283">
    <property type="entry name" value="B-gal_1-like"/>
</dbReference>
<dbReference type="Proteomes" id="UP000077069">
    <property type="component" value="Unassembled WGS sequence"/>
</dbReference>
<dbReference type="SUPFAM" id="SSF51445">
    <property type="entry name" value="(Trans)glycosidases"/>
    <property type="match status" value="1"/>
</dbReference>
<dbReference type="InParanoid" id="A0A177BYV2"/>
<keyword evidence="11" id="KW-1185">Reference proteome</keyword>
<dbReference type="Pfam" id="PF21467">
    <property type="entry name" value="BetaGal_gal-bd"/>
    <property type="match status" value="1"/>
</dbReference>
<dbReference type="Pfam" id="PF01301">
    <property type="entry name" value="Glyco_hydro_35"/>
    <property type="match status" value="1"/>
</dbReference>
<evidence type="ECO:0000256" key="6">
    <source>
        <dbReference type="RuleBase" id="RU003679"/>
    </source>
</evidence>
<organism evidence="10 11">
    <name type="scientific">Paraphaeosphaeria sporulosa</name>
    <dbReference type="NCBI Taxonomy" id="1460663"/>
    <lineage>
        <taxon>Eukaryota</taxon>
        <taxon>Fungi</taxon>
        <taxon>Dikarya</taxon>
        <taxon>Ascomycota</taxon>
        <taxon>Pezizomycotina</taxon>
        <taxon>Dothideomycetes</taxon>
        <taxon>Pleosporomycetidae</taxon>
        <taxon>Pleosporales</taxon>
        <taxon>Massarineae</taxon>
        <taxon>Didymosphaeriaceae</taxon>
        <taxon>Paraphaeosphaeria</taxon>
    </lineage>
</organism>
<dbReference type="Gene3D" id="2.60.120.260">
    <property type="entry name" value="Galactose-binding domain-like"/>
    <property type="match status" value="2"/>
</dbReference>
<name>A0A177BYV2_9PLEO</name>
<proteinExistence type="inferred from homology"/>
<accession>A0A177BYV2</accession>
<feature type="domain" description="Beta-galactosidase galactose-binding" evidence="9">
    <location>
        <begin position="569"/>
        <end position="633"/>
    </location>
</feature>
<feature type="active site" description="Nucleophile" evidence="4">
    <location>
        <position position="287"/>
    </location>
</feature>
<feature type="domain" description="Beta-galactosidase 1-like first all-beta" evidence="8">
    <location>
        <begin position="423"/>
        <end position="543"/>
    </location>
</feature>
<protein>
    <recommendedName>
        <fullName evidence="5">Beta-galactosidase</fullName>
        <ecNumber evidence="5">3.2.1.23</ecNumber>
    </recommendedName>
</protein>
<dbReference type="RefSeq" id="XP_018031069.1">
    <property type="nucleotide sequence ID" value="XM_018181621.1"/>
</dbReference>
<dbReference type="GO" id="GO:0004565">
    <property type="term" value="F:beta-galactosidase activity"/>
    <property type="evidence" value="ECO:0007669"/>
    <property type="project" value="UniProtKB-EC"/>
</dbReference>
<feature type="active site" description="Proton donor" evidence="4">
    <location>
        <position position="208"/>
    </location>
</feature>
<evidence type="ECO:0000259" key="7">
    <source>
        <dbReference type="Pfam" id="PF01301"/>
    </source>
</evidence>
<evidence type="ECO:0000256" key="5">
    <source>
        <dbReference type="RuleBase" id="RU000675"/>
    </source>
</evidence>
<dbReference type="GO" id="GO:0005975">
    <property type="term" value="P:carbohydrate metabolic process"/>
    <property type="evidence" value="ECO:0007669"/>
    <property type="project" value="InterPro"/>
</dbReference>
<dbReference type="AlphaFoldDB" id="A0A177BYV2"/>
<dbReference type="InterPro" id="IPR048912">
    <property type="entry name" value="BetaGal1-like_ABD1"/>
</dbReference>
<dbReference type="OrthoDB" id="1657402at2759"/>